<evidence type="ECO:0000256" key="8">
    <source>
        <dbReference type="ARBA" id="ARBA00023128"/>
    </source>
</evidence>
<accession>A0AAU9PHU4</accession>
<proteinExistence type="inferred from homology"/>
<dbReference type="PANTHER" id="PTHR13344">
    <property type="entry name" value="NADH-UBIQUINONE OXIDOREDUCTASE"/>
    <property type="match status" value="1"/>
</dbReference>
<keyword evidence="4" id="KW-0813">Transport</keyword>
<organism evidence="10 11">
    <name type="scientific">Lactuca virosa</name>
    <dbReference type="NCBI Taxonomy" id="75947"/>
    <lineage>
        <taxon>Eukaryota</taxon>
        <taxon>Viridiplantae</taxon>
        <taxon>Streptophyta</taxon>
        <taxon>Embryophyta</taxon>
        <taxon>Tracheophyta</taxon>
        <taxon>Spermatophyta</taxon>
        <taxon>Magnoliopsida</taxon>
        <taxon>eudicotyledons</taxon>
        <taxon>Gunneridae</taxon>
        <taxon>Pentapetalae</taxon>
        <taxon>asterids</taxon>
        <taxon>campanulids</taxon>
        <taxon>Asterales</taxon>
        <taxon>Asteraceae</taxon>
        <taxon>Cichorioideae</taxon>
        <taxon>Cichorieae</taxon>
        <taxon>Lactucinae</taxon>
        <taxon>Lactuca</taxon>
    </lineage>
</organism>
<comment type="subcellular location">
    <subcellularLocation>
        <location evidence="2">Mitochondrion</location>
    </subcellularLocation>
</comment>
<evidence type="ECO:0000256" key="1">
    <source>
        <dbReference type="ARBA" id="ARBA00003195"/>
    </source>
</evidence>
<dbReference type="GO" id="GO:0005739">
    <property type="term" value="C:mitochondrion"/>
    <property type="evidence" value="ECO:0007669"/>
    <property type="project" value="UniProtKB-SubCell"/>
</dbReference>
<keyword evidence="7" id="KW-0249">Electron transport</keyword>
<name>A0AAU9PHU4_9ASTR</name>
<keyword evidence="5" id="KW-0679">Respiratory chain</keyword>
<evidence type="ECO:0000256" key="9">
    <source>
        <dbReference type="ARBA" id="ARBA00023157"/>
    </source>
</evidence>
<dbReference type="AlphaFoldDB" id="A0AAU9PHU4"/>
<dbReference type="InterPro" id="IPR016680">
    <property type="entry name" value="NDUFA8"/>
</dbReference>
<keyword evidence="9" id="KW-1015">Disulfide bond</keyword>
<keyword evidence="8" id="KW-0496">Mitochondrion</keyword>
<evidence type="ECO:0000256" key="3">
    <source>
        <dbReference type="ARBA" id="ARBA00010705"/>
    </source>
</evidence>
<dbReference type="EMBL" id="CAKMRJ010005634">
    <property type="protein sequence ID" value="CAH1449761.1"/>
    <property type="molecule type" value="Genomic_DNA"/>
</dbReference>
<keyword evidence="6" id="KW-0677">Repeat</keyword>
<sequence>MVANITHAATCRAQIVGDGWICEETPSQTKHRTCEEKPSFSPPICHSFSPLVRPRRRLNSREEGNWKNRMSSRFTVVLSSLNHCLTLPSPTNRTQRTDNFEEGDFDETTSIFWWSLKQKRDCNLDQFVMASLIDAVREPIPTSAATASKHIETRCRGENIAFLKCKKDNPNPEICLEKGRQVSCYVMSLFLMVILHNLEKLSIVN</sequence>
<dbReference type="GO" id="GO:0006120">
    <property type="term" value="P:mitochondrial electron transport, NADH to ubiquinone"/>
    <property type="evidence" value="ECO:0007669"/>
    <property type="project" value="InterPro"/>
</dbReference>
<evidence type="ECO:0000256" key="4">
    <source>
        <dbReference type="ARBA" id="ARBA00022448"/>
    </source>
</evidence>
<dbReference type="Proteomes" id="UP001157418">
    <property type="component" value="Unassembled WGS sequence"/>
</dbReference>
<reference evidence="10 11" key="1">
    <citation type="submission" date="2022-01" db="EMBL/GenBank/DDBJ databases">
        <authorList>
            <person name="Xiong W."/>
            <person name="Schranz E."/>
        </authorList>
    </citation>
    <scope>NUCLEOTIDE SEQUENCE [LARGE SCALE GENOMIC DNA]</scope>
</reference>
<comment type="function">
    <text evidence="1">Accessory subunit of the mitochondrial membrane respiratory chain NADH dehydrogenase (Complex I), that is believed not to be involved in catalysis. Complex I functions in the transfer of electrons from NADH to the respiratory chain. The immediate electron acceptor for the enzyme is believed to be ubiquinone.</text>
</comment>
<evidence type="ECO:0000313" key="10">
    <source>
        <dbReference type="EMBL" id="CAH1449761.1"/>
    </source>
</evidence>
<keyword evidence="11" id="KW-1185">Reference proteome</keyword>
<comment type="caution">
    <text evidence="10">The sequence shown here is derived from an EMBL/GenBank/DDBJ whole genome shotgun (WGS) entry which is preliminary data.</text>
</comment>
<gene>
    <name evidence="10" type="ORF">LVIROSA_LOCUS35223</name>
</gene>
<protein>
    <submittedName>
        <fullName evidence="10">Uncharacterized protein</fullName>
    </submittedName>
</protein>
<comment type="similarity">
    <text evidence="3">Belongs to the complex I NDUFA8 subunit family.</text>
</comment>
<dbReference type="PANTHER" id="PTHR13344:SF0">
    <property type="entry name" value="NADH DEHYDROGENASE [UBIQUINONE] 1 ALPHA SUBCOMPLEX SUBUNIT 8"/>
    <property type="match status" value="1"/>
</dbReference>
<evidence type="ECO:0000256" key="7">
    <source>
        <dbReference type="ARBA" id="ARBA00022982"/>
    </source>
</evidence>
<evidence type="ECO:0000256" key="5">
    <source>
        <dbReference type="ARBA" id="ARBA00022660"/>
    </source>
</evidence>
<evidence type="ECO:0000256" key="6">
    <source>
        <dbReference type="ARBA" id="ARBA00022737"/>
    </source>
</evidence>
<evidence type="ECO:0000313" key="11">
    <source>
        <dbReference type="Proteomes" id="UP001157418"/>
    </source>
</evidence>
<evidence type="ECO:0000256" key="2">
    <source>
        <dbReference type="ARBA" id="ARBA00004173"/>
    </source>
</evidence>